<dbReference type="SUPFAM" id="SSF46785">
    <property type="entry name" value="Winged helix' DNA-binding domain"/>
    <property type="match status" value="1"/>
</dbReference>
<dbReference type="InterPro" id="IPR029071">
    <property type="entry name" value="Ubiquitin-like_domsf"/>
</dbReference>
<dbReference type="Gene3D" id="1.10.10.10">
    <property type="entry name" value="Winged helix-like DNA-binding domain superfamily/Winged helix DNA-binding domain"/>
    <property type="match status" value="1"/>
</dbReference>
<feature type="domain" description="Ras-GEF" evidence="4">
    <location>
        <begin position="787"/>
        <end position="1028"/>
    </location>
</feature>
<dbReference type="InterPro" id="IPR000595">
    <property type="entry name" value="cNMP-bd_dom"/>
</dbReference>
<dbReference type="Gene3D" id="1.20.870.10">
    <property type="entry name" value="Son of sevenless (SoS) protein Chain: S domain 1"/>
    <property type="match status" value="1"/>
</dbReference>
<evidence type="ECO:0000256" key="3">
    <source>
        <dbReference type="SAM" id="MobiDB-lite"/>
    </source>
</evidence>
<dbReference type="InterPro" id="IPR014710">
    <property type="entry name" value="RmlC-like_jellyroll"/>
</dbReference>
<dbReference type="GO" id="GO:0005886">
    <property type="term" value="C:plasma membrane"/>
    <property type="evidence" value="ECO:0007669"/>
    <property type="project" value="TreeGrafter"/>
</dbReference>
<dbReference type="PROSITE" id="PS50042">
    <property type="entry name" value="CNMP_BINDING_3"/>
    <property type="match status" value="2"/>
</dbReference>
<proteinExistence type="predicted"/>
<evidence type="ECO:0000259" key="6">
    <source>
        <dbReference type="PROSITE" id="PS50186"/>
    </source>
</evidence>
<dbReference type="InterPro" id="IPR023578">
    <property type="entry name" value="Ras_GEF_dom_sf"/>
</dbReference>
<dbReference type="GO" id="GO:0005085">
    <property type="term" value="F:guanyl-nucleotide exchange factor activity"/>
    <property type="evidence" value="ECO:0007669"/>
    <property type="project" value="UniProtKB-KW"/>
</dbReference>
<dbReference type="Gene3D" id="3.10.20.90">
    <property type="entry name" value="Phosphatidylinositol 3-kinase Catalytic Subunit, Chain A, domain 1"/>
    <property type="match status" value="1"/>
</dbReference>
<dbReference type="InterPro" id="IPR000651">
    <property type="entry name" value="Ras-like_Gua-exchang_fac_N"/>
</dbReference>
<keyword evidence="1 2" id="KW-0344">Guanine-nucleotide releasing factor</keyword>
<dbReference type="Pfam" id="PF00617">
    <property type="entry name" value="RasGEF"/>
    <property type="match status" value="1"/>
</dbReference>
<dbReference type="PROSITE" id="PS50186">
    <property type="entry name" value="DEP"/>
    <property type="match status" value="1"/>
</dbReference>
<dbReference type="InterPro" id="IPR000591">
    <property type="entry name" value="DEP_dom"/>
</dbReference>
<dbReference type="Pfam" id="PF00618">
    <property type="entry name" value="RasGEF_N"/>
    <property type="match status" value="1"/>
</dbReference>
<keyword evidence="8" id="KW-1185">Reference proteome</keyword>
<evidence type="ECO:0000259" key="7">
    <source>
        <dbReference type="PROSITE" id="PS50212"/>
    </source>
</evidence>
<dbReference type="SMART" id="SM00147">
    <property type="entry name" value="RasGEF"/>
    <property type="match status" value="1"/>
</dbReference>
<dbReference type="GeneID" id="106074727"/>
<dbReference type="SUPFAM" id="SSF48366">
    <property type="entry name" value="Ras GEF"/>
    <property type="match status" value="1"/>
</dbReference>
<dbReference type="PRINTS" id="PR00103">
    <property type="entry name" value="CAMPKINASE"/>
</dbReference>
<feature type="domain" description="N-terminal Ras-GEF" evidence="7">
    <location>
        <begin position="507"/>
        <end position="642"/>
    </location>
</feature>
<evidence type="ECO:0000259" key="5">
    <source>
        <dbReference type="PROSITE" id="PS50042"/>
    </source>
</evidence>
<dbReference type="InterPro" id="IPR036390">
    <property type="entry name" value="WH_DNA-bd_sf"/>
</dbReference>
<dbReference type="CDD" id="cd00155">
    <property type="entry name" value="RasGEF"/>
    <property type="match status" value="1"/>
</dbReference>
<dbReference type="GO" id="GO:0007265">
    <property type="term" value="P:Ras protein signal transduction"/>
    <property type="evidence" value="ECO:0007669"/>
    <property type="project" value="TreeGrafter"/>
</dbReference>
<reference evidence="9" key="1">
    <citation type="submission" date="2025-08" db="UniProtKB">
        <authorList>
            <consortium name="RefSeq"/>
        </authorList>
    </citation>
    <scope>IDENTIFICATION</scope>
</reference>
<dbReference type="InterPro" id="IPR001895">
    <property type="entry name" value="RASGEF_cat_dom"/>
</dbReference>
<organism evidence="8 9">
    <name type="scientific">Biomphalaria glabrata</name>
    <name type="common">Bloodfluke planorb</name>
    <name type="synonym">Freshwater snail</name>
    <dbReference type="NCBI Taxonomy" id="6526"/>
    <lineage>
        <taxon>Eukaryota</taxon>
        <taxon>Metazoa</taxon>
        <taxon>Spiralia</taxon>
        <taxon>Lophotrochozoa</taxon>
        <taxon>Mollusca</taxon>
        <taxon>Gastropoda</taxon>
        <taxon>Heterobranchia</taxon>
        <taxon>Euthyneura</taxon>
        <taxon>Panpulmonata</taxon>
        <taxon>Hygrophila</taxon>
        <taxon>Lymnaeoidea</taxon>
        <taxon>Planorbidae</taxon>
        <taxon>Biomphalaria</taxon>
    </lineage>
</organism>
<protein>
    <submittedName>
        <fullName evidence="9">Rap guanine nucleotide exchange factor 4-like isoform X1</fullName>
    </submittedName>
</protein>
<dbReference type="SMART" id="SM00229">
    <property type="entry name" value="RasGEFN"/>
    <property type="match status" value="1"/>
</dbReference>
<dbReference type="InterPro" id="IPR036964">
    <property type="entry name" value="RASGEF_cat_dom_sf"/>
</dbReference>
<dbReference type="CDD" id="cd00038">
    <property type="entry name" value="CAP_ED"/>
    <property type="match status" value="2"/>
</dbReference>
<dbReference type="Gene3D" id="1.10.8.1240">
    <property type="match status" value="1"/>
</dbReference>
<dbReference type="Gene3D" id="2.60.120.10">
    <property type="entry name" value="Jelly Rolls"/>
    <property type="match status" value="2"/>
</dbReference>
<dbReference type="RefSeq" id="XP_055873269.1">
    <property type="nucleotide sequence ID" value="XM_056017294.1"/>
</dbReference>
<dbReference type="PROSITE" id="PS50009">
    <property type="entry name" value="RASGEF_CAT"/>
    <property type="match status" value="1"/>
</dbReference>
<evidence type="ECO:0000313" key="8">
    <source>
        <dbReference type="Proteomes" id="UP001165740"/>
    </source>
</evidence>
<feature type="domain" description="Cyclic nucleotide-binding" evidence="5">
    <location>
        <begin position="75"/>
        <end position="146"/>
    </location>
</feature>
<evidence type="ECO:0000256" key="2">
    <source>
        <dbReference type="PROSITE-ProRule" id="PRU00168"/>
    </source>
</evidence>
<dbReference type="Pfam" id="PF00610">
    <property type="entry name" value="DEP"/>
    <property type="match status" value="1"/>
</dbReference>
<dbReference type="InterPro" id="IPR008937">
    <property type="entry name" value="Ras-like_GEF"/>
</dbReference>
<dbReference type="Proteomes" id="UP001165740">
    <property type="component" value="Chromosome 18"/>
</dbReference>
<evidence type="ECO:0000259" key="4">
    <source>
        <dbReference type="PROSITE" id="PS50009"/>
    </source>
</evidence>
<sequence>MRILPYKKMSLSSSFSRSEGRPKLKNTNMKWYTGLIKRPCDRSSEDVSQAFFHLKELSVMKKFHCNLLQQMCCYVHYDKLEENILVIEQGEHGTNWYTVLSGSLTVYFQDTNGQKANHPLCTLTPGSSFGEGILTQDPHQVTVVTSSVVELLWLELNDLLVLWERNKDLMEMAITALIYLPSLSDEMKKIQAGKDIEQELTPNLAAPVSMEPSSKISHAAWVLRTILVLKYSHMIRDRKYHLRVYKRCMVGSEMVDWLMNMFPKVDSRELAVGMFQALLEEGVLMHVCKQHPFLDKYLFYRFLEDEENLTCTPTELDIKSAHDDINDVINLLAQISPDATMRMILRKMPDERTQDEIDIIYEELIQIKPLQHLSYTVKRELAGCIMFEAHAKAGTVLFNQGDEGRSWYIILKGSVNVSIYGKGVVCVLGETDDFGKLALMNDAPRAATITLAEDNCHFLRVDKDDFNRILRDVEANTVRLKEHGQDVLVLEKIPVAVDLNGSFHSDHKYSVMAGTPEKALEYLLETRMEQKKEHQIQDMFLEDFLLTHSIFFSDEKLCAAVLNYYFCDKKSGGNHEDLEFVQSQKKCVIHFVLAWHKLDPEKFIGTQVVGHFLETLTKTIAQDCVSYPSLISDHEKLLAIVSSRKSLVSGKSTKKKSLFLSRKGQAKTVWSDSDGEKKVRATDEYLFKVYCADHTYTTIRLSMNSTVGDIVLCARDKLCLGHDPVLCEVKSNGERVLFQERDRCIVMSLSLNGRLFIAPREHLDALTPVPEQEGPSTSTMHLLEVMSTKELANQITFYDWELFMAVSEQEILNKIFGPTVFPDGIFPNLQQFLKRFEQLQYWVVTEMVLLTNLGKRVQLLRKFIKLAQHCKELKNFHGFAAITIGLGHLAVSRLSQTWEKLPSKTKKMFSEFETFMEPARNHRNYRIAVSKLTSPIIPFMNLLIQDMTFTNEGNQTCYDNLVNFEKMHMIAQTLRTVRFCKQNHVVISEPASSESIKTTAEIKSYVRNLQVIDNQRILTNFSHKCEPRKG</sequence>
<dbReference type="InterPro" id="IPR018490">
    <property type="entry name" value="cNMP-bd_dom_sf"/>
</dbReference>
<feature type="region of interest" description="Disordered" evidence="3">
    <location>
        <begin position="1"/>
        <end position="21"/>
    </location>
</feature>
<gene>
    <name evidence="9" type="primary">LOC106074727</name>
</gene>
<dbReference type="SUPFAM" id="SSF51206">
    <property type="entry name" value="cAMP-binding domain-like"/>
    <property type="match status" value="2"/>
</dbReference>
<feature type="domain" description="DEP" evidence="6">
    <location>
        <begin position="229"/>
        <end position="304"/>
    </location>
</feature>
<name>A0A9W2ZDX6_BIOGL</name>
<dbReference type="AlphaFoldDB" id="A0A9W2ZDX6"/>
<dbReference type="PROSITE" id="PS50212">
    <property type="entry name" value="RASGEF_NTER"/>
    <property type="match status" value="1"/>
</dbReference>
<dbReference type="PANTHER" id="PTHR23113:SF327">
    <property type="entry name" value="EXCHANGE PROTEIN DIRECTLY ACTIVATED BY CAMP, ISOFORM E"/>
    <property type="match status" value="1"/>
</dbReference>
<dbReference type="InterPro" id="IPR036388">
    <property type="entry name" value="WH-like_DNA-bd_sf"/>
</dbReference>
<dbReference type="SUPFAM" id="SSF54236">
    <property type="entry name" value="Ubiquitin-like"/>
    <property type="match status" value="1"/>
</dbReference>
<dbReference type="OrthoDB" id="21144at2759"/>
<evidence type="ECO:0000256" key="1">
    <source>
        <dbReference type="ARBA" id="ARBA00022658"/>
    </source>
</evidence>
<dbReference type="SMART" id="SM00100">
    <property type="entry name" value="cNMP"/>
    <property type="match status" value="2"/>
</dbReference>
<dbReference type="SMART" id="SM00049">
    <property type="entry name" value="DEP"/>
    <property type="match status" value="1"/>
</dbReference>
<dbReference type="CDD" id="cd04437">
    <property type="entry name" value="DEP_Epac"/>
    <property type="match status" value="1"/>
</dbReference>
<feature type="domain" description="Cyclic nucleotide-binding" evidence="5">
    <location>
        <begin position="369"/>
        <end position="470"/>
    </location>
</feature>
<evidence type="ECO:0000313" key="9">
    <source>
        <dbReference type="RefSeq" id="XP_055873269.1"/>
    </source>
</evidence>
<dbReference type="Gene3D" id="1.10.840.10">
    <property type="entry name" value="Ras guanine-nucleotide exchange factors catalytic domain"/>
    <property type="match status" value="1"/>
</dbReference>
<dbReference type="PANTHER" id="PTHR23113">
    <property type="entry name" value="GUANINE NUCLEOTIDE EXCHANGE FACTOR"/>
    <property type="match status" value="1"/>
</dbReference>
<dbReference type="OMA" id="CVRLCCV"/>
<dbReference type="Pfam" id="PF00027">
    <property type="entry name" value="cNMP_binding"/>
    <property type="match status" value="2"/>
</dbReference>
<accession>A0A9W2ZDX6</accession>